<dbReference type="PANTHER" id="PTHR37577:SF1">
    <property type="entry name" value="INTEGRAL MEMBRANE PROTEIN"/>
    <property type="match status" value="1"/>
</dbReference>
<keyword evidence="1" id="KW-0472">Membrane</keyword>
<dbReference type="EMBL" id="LN649232">
    <property type="protein sequence ID" value="CEI41545.1"/>
    <property type="molecule type" value="Genomic_DNA"/>
</dbReference>
<feature type="transmembrane region" description="Helical" evidence="1">
    <location>
        <begin position="311"/>
        <end position="330"/>
    </location>
</feature>
<feature type="transmembrane region" description="Helical" evidence="1">
    <location>
        <begin position="13"/>
        <end position="37"/>
    </location>
</feature>
<accession>A0A2L2TKJ6</accession>
<keyword evidence="1" id="KW-0812">Transmembrane</keyword>
<dbReference type="AlphaFoldDB" id="A0A2L2TKJ6"/>
<sequence length="355" mass="39495">MACQNVGSTNPDIAGLGIVIAFASQAGLSLVLSFWSLSLWGSARSSWMTDIGPLLLKGHSSPFELIEQLQQAVSRRSPESKTRRLLEILVPELKGQPLENHPLLFDLKDLVQQVVLRRLPESKARRLLEILMPLLKGNQDDDAISPSFWVEGVRWASKKRAIDKVLATISDVQIMNVYETVSFTRSGTTFHFLAQHFSRSSTTGLLPTTSDTSLRPSSSSASPISNNRFWAILSLVICAMKWLQVPAIYLGLKVFSLLAIYFTVLGHEKPEYRVWAIVPLAMAQYPLHLYMTIALRAGNESLLSGDSENAWGFGQIVALILYAATLLECIKGFSEYRKIVQLQSDLEESEVLQNC</sequence>
<evidence type="ECO:0000313" key="3">
    <source>
        <dbReference type="Proteomes" id="UP000245910"/>
    </source>
</evidence>
<feature type="transmembrane region" description="Helical" evidence="1">
    <location>
        <begin position="272"/>
        <end position="291"/>
    </location>
</feature>
<keyword evidence="3" id="KW-1185">Reference proteome</keyword>
<reference evidence="3" key="1">
    <citation type="submission" date="2014-10" db="EMBL/GenBank/DDBJ databases">
        <authorList>
            <person name="King R."/>
        </authorList>
    </citation>
    <scope>NUCLEOTIDE SEQUENCE [LARGE SCALE GENOMIC DNA]</scope>
    <source>
        <strain evidence="3">A3/5</strain>
    </source>
</reference>
<protein>
    <submittedName>
        <fullName evidence="2">Uncharacterized protein</fullName>
    </submittedName>
</protein>
<dbReference type="Proteomes" id="UP000245910">
    <property type="component" value="Chromosome IIII"/>
</dbReference>
<evidence type="ECO:0000256" key="1">
    <source>
        <dbReference type="SAM" id="Phobius"/>
    </source>
</evidence>
<proteinExistence type="predicted"/>
<dbReference type="PANTHER" id="PTHR37577">
    <property type="entry name" value="INTEGRAL MEMBRANE PROTEIN"/>
    <property type="match status" value="1"/>
</dbReference>
<organism evidence="2 3">
    <name type="scientific">Fusarium venenatum</name>
    <dbReference type="NCBI Taxonomy" id="56646"/>
    <lineage>
        <taxon>Eukaryota</taxon>
        <taxon>Fungi</taxon>
        <taxon>Dikarya</taxon>
        <taxon>Ascomycota</taxon>
        <taxon>Pezizomycotina</taxon>
        <taxon>Sordariomycetes</taxon>
        <taxon>Hypocreomycetidae</taxon>
        <taxon>Hypocreales</taxon>
        <taxon>Nectriaceae</taxon>
        <taxon>Fusarium</taxon>
    </lineage>
</organism>
<name>A0A2L2TKJ6_9HYPO</name>
<dbReference type="InterPro" id="IPR053018">
    <property type="entry name" value="Elsinochrome_Biosynth-Asso"/>
</dbReference>
<evidence type="ECO:0000313" key="2">
    <source>
        <dbReference type="EMBL" id="CEI41545.1"/>
    </source>
</evidence>
<feature type="transmembrane region" description="Helical" evidence="1">
    <location>
        <begin position="248"/>
        <end position="265"/>
    </location>
</feature>
<keyword evidence="1" id="KW-1133">Transmembrane helix</keyword>